<organism evidence="1 2">
    <name type="scientific">Neoroseomonas terrae</name>
    <dbReference type="NCBI Taxonomy" id="424799"/>
    <lineage>
        <taxon>Bacteria</taxon>
        <taxon>Pseudomonadati</taxon>
        <taxon>Pseudomonadota</taxon>
        <taxon>Alphaproteobacteria</taxon>
        <taxon>Acetobacterales</taxon>
        <taxon>Acetobacteraceae</taxon>
        <taxon>Neoroseomonas</taxon>
    </lineage>
</organism>
<dbReference type="EMBL" id="JAAEDI010000003">
    <property type="protein sequence ID" value="MBR0648788.1"/>
    <property type="molecule type" value="Genomic_DNA"/>
</dbReference>
<dbReference type="Pfam" id="PF20135">
    <property type="entry name" value="DUF6525"/>
    <property type="match status" value="1"/>
</dbReference>
<comment type="caution">
    <text evidence="1">The sequence shown here is derived from an EMBL/GenBank/DDBJ whole genome shotgun (WGS) entry which is preliminary data.</text>
</comment>
<name>A0ABS5ECP8_9PROT</name>
<accession>A0ABS5ECP8</accession>
<proteinExistence type="predicted"/>
<evidence type="ECO:0000313" key="1">
    <source>
        <dbReference type="EMBL" id="MBR0648788.1"/>
    </source>
</evidence>
<sequence>MSDSADQPRSNDITERPRLWRRFAGDDWQAFDALPAAIRRRMHEHAYDAWTVNALMLWRRFRRQTASSARGERRLLNHLEDCERLEFDAFADAYARQWGHALPHRAAAATVLRY</sequence>
<dbReference type="Proteomes" id="UP000698752">
    <property type="component" value="Unassembled WGS sequence"/>
</dbReference>
<evidence type="ECO:0000313" key="2">
    <source>
        <dbReference type="Proteomes" id="UP000698752"/>
    </source>
</evidence>
<gene>
    <name evidence="1" type="ORF">GXW78_03890</name>
</gene>
<dbReference type="InterPro" id="IPR045386">
    <property type="entry name" value="DUF6525"/>
</dbReference>
<protein>
    <submittedName>
        <fullName evidence="1">Uncharacterized protein</fullName>
    </submittedName>
</protein>
<dbReference type="RefSeq" id="WP_211866208.1">
    <property type="nucleotide sequence ID" value="NZ_JAAEDI010000003.1"/>
</dbReference>
<keyword evidence="2" id="KW-1185">Reference proteome</keyword>
<reference evidence="2" key="1">
    <citation type="journal article" date="2021" name="Syst. Appl. Microbiol.">
        <title>Roseomonas hellenica sp. nov., isolated from roots of wild-growing Alkanna tinctoria.</title>
        <authorList>
            <person name="Rat A."/>
            <person name="Naranjo H.D."/>
            <person name="Lebbe L."/>
            <person name="Cnockaert M."/>
            <person name="Krigas N."/>
            <person name="Grigoriadou K."/>
            <person name="Maloupa E."/>
            <person name="Willems A."/>
        </authorList>
    </citation>
    <scope>NUCLEOTIDE SEQUENCE [LARGE SCALE GENOMIC DNA]</scope>
    <source>
        <strain evidence="2">LMG 31159</strain>
    </source>
</reference>